<proteinExistence type="inferred from homology"/>
<feature type="transmembrane region" description="Helical" evidence="7">
    <location>
        <begin position="30"/>
        <end position="51"/>
    </location>
</feature>
<evidence type="ECO:0000256" key="4">
    <source>
        <dbReference type="ARBA" id="ARBA00022692"/>
    </source>
</evidence>
<protein>
    <submittedName>
        <fullName evidence="8">Transglycosylase</fullName>
    </submittedName>
</protein>
<accession>A0A6S6P0P3</accession>
<evidence type="ECO:0000313" key="8">
    <source>
        <dbReference type="EMBL" id="BCI50857.1"/>
    </source>
</evidence>
<evidence type="ECO:0000313" key="9">
    <source>
        <dbReference type="Proteomes" id="UP000515734"/>
    </source>
</evidence>
<dbReference type="PANTHER" id="PTHR33884">
    <property type="entry name" value="UPF0410 PROTEIN YMGE"/>
    <property type="match status" value="1"/>
</dbReference>
<evidence type="ECO:0000256" key="3">
    <source>
        <dbReference type="ARBA" id="ARBA00022475"/>
    </source>
</evidence>
<dbReference type="GO" id="GO:0005886">
    <property type="term" value="C:plasma membrane"/>
    <property type="evidence" value="ECO:0007669"/>
    <property type="project" value="UniProtKB-SubCell"/>
</dbReference>
<organism evidence="8 9">
    <name type="scientific">Mycolicibacterium litorale</name>
    <dbReference type="NCBI Taxonomy" id="758802"/>
    <lineage>
        <taxon>Bacteria</taxon>
        <taxon>Bacillati</taxon>
        <taxon>Actinomycetota</taxon>
        <taxon>Actinomycetes</taxon>
        <taxon>Mycobacteriales</taxon>
        <taxon>Mycobacteriaceae</taxon>
        <taxon>Mycolicibacterium</taxon>
    </lineage>
</organism>
<comment type="similarity">
    <text evidence="2">Belongs to the UPF0410 family.</text>
</comment>
<name>A0A6S6P0P3_9MYCO</name>
<evidence type="ECO:0000256" key="5">
    <source>
        <dbReference type="ARBA" id="ARBA00022989"/>
    </source>
</evidence>
<dbReference type="InterPro" id="IPR007341">
    <property type="entry name" value="Transgly_assoc"/>
</dbReference>
<keyword evidence="5 7" id="KW-1133">Transmembrane helix</keyword>
<sequence length="96" mass="9854">MIGTILGALIVGLIVGALARLIMPGKQNIGVIMTVVLGALGAFIGSWLTYQLGYSNSNGGFEIIPFLVGIIVAIVLIAIYVGVTGKRGSRPGTAVR</sequence>
<dbReference type="PANTHER" id="PTHR33884:SF3">
    <property type="entry name" value="UPF0410 PROTEIN YMGE"/>
    <property type="match status" value="1"/>
</dbReference>
<dbReference type="EMBL" id="AP023287">
    <property type="protein sequence ID" value="BCI50857.1"/>
    <property type="molecule type" value="Genomic_DNA"/>
</dbReference>
<evidence type="ECO:0000256" key="1">
    <source>
        <dbReference type="ARBA" id="ARBA00004651"/>
    </source>
</evidence>
<dbReference type="Proteomes" id="UP000515734">
    <property type="component" value="Chromosome"/>
</dbReference>
<feature type="transmembrane region" description="Helical" evidence="7">
    <location>
        <begin position="6"/>
        <end position="23"/>
    </location>
</feature>
<gene>
    <name evidence="8" type="ORF">NIIDNTM18_01350</name>
</gene>
<keyword evidence="4 7" id="KW-0812">Transmembrane</keyword>
<dbReference type="Pfam" id="PF04226">
    <property type="entry name" value="Transgly_assoc"/>
    <property type="match status" value="1"/>
</dbReference>
<evidence type="ECO:0000256" key="2">
    <source>
        <dbReference type="ARBA" id="ARBA00011006"/>
    </source>
</evidence>
<evidence type="ECO:0000256" key="7">
    <source>
        <dbReference type="SAM" id="Phobius"/>
    </source>
</evidence>
<keyword evidence="6 7" id="KW-0472">Membrane</keyword>
<keyword evidence="3" id="KW-1003">Cell membrane</keyword>
<evidence type="ECO:0000256" key="6">
    <source>
        <dbReference type="ARBA" id="ARBA00023136"/>
    </source>
</evidence>
<feature type="transmembrane region" description="Helical" evidence="7">
    <location>
        <begin position="63"/>
        <end position="83"/>
    </location>
</feature>
<dbReference type="RefSeq" id="WP_185293907.1">
    <property type="nucleotide sequence ID" value="NZ_AP023287.1"/>
</dbReference>
<reference evidence="8 9" key="1">
    <citation type="submission" date="2020-07" db="EMBL/GenBank/DDBJ databases">
        <title>Complete genome sequence of Mycolicibacterium litorale like strain isolated from cardiac implantable electronic device infection.</title>
        <authorList>
            <person name="Fukano H."/>
            <person name="Miyama H."/>
            <person name="Hoshino Y."/>
        </authorList>
    </citation>
    <scope>NUCLEOTIDE SEQUENCE [LARGE SCALE GENOMIC DNA]</scope>
    <source>
        <strain evidence="8 9">NIIDNTM18</strain>
    </source>
</reference>
<comment type="subcellular location">
    <subcellularLocation>
        <location evidence="1">Cell membrane</location>
        <topology evidence="1">Multi-pass membrane protein</topology>
    </subcellularLocation>
</comment>
<dbReference type="AlphaFoldDB" id="A0A6S6P0P3"/>